<evidence type="ECO:0008006" key="3">
    <source>
        <dbReference type="Google" id="ProtNLM"/>
    </source>
</evidence>
<name>A0A4Z0BXP9_9BURK</name>
<gene>
    <name evidence="1" type="ORF">EZ242_05240</name>
</gene>
<reference evidence="1 2" key="1">
    <citation type="submission" date="2019-03" db="EMBL/GenBank/DDBJ databases">
        <title>Ramlibacter rhizophilus CCTCC AB2015357, whole genome shotgun sequence.</title>
        <authorList>
            <person name="Zhang X."/>
            <person name="Feng G."/>
            <person name="Zhu H."/>
        </authorList>
    </citation>
    <scope>NUCLEOTIDE SEQUENCE [LARGE SCALE GENOMIC DNA]</scope>
    <source>
        <strain evidence="1 2">CCTCC AB2015357</strain>
    </source>
</reference>
<sequence length="201" mass="21491">MLNGRSHPNRFFRGFVGNPRSVGAVLPASSSLSRAVAAATAACAGPTDPEPCPLVELGAGTGALTESIRGMRPVLVERDEAFAAVLHKRFPELEIRIQCATDALRNLQEPVGVVSSIPLLNNPQSAELKRTLEQCFAEGRVRFLVLYSYGLADPCGETSLPRGRRAARVWRSMPPASVWVYQPACAMARGAPIHCSPSPSA</sequence>
<comment type="caution">
    <text evidence="1">The sequence shown here is derived from an EMBL/GenBank/DDBJ whole genome shotgun (WGS) entry which is preliminary data.</text>
</comment>
<dbReference type="OrthoDB" id="9805585at2"/>
<dbReference type="InterPro" id="IPR029063">
    <property type="entry name" value="SAM-dependent_MTases_sf"/>
</dbReference>
<dbReference type="RefSeq" id="WP_135284093.1">
    <property type="nucleotide sequence ID" value="NZ_SMLL01000002.1"/>
</dbReference>
<accession>A0A4Z0BXP9</accession>
<protein>
    <recommendedName>
        <fullName evidence="3">Methyltransferase domain-containing protein</fullName>
    </recommendedName>
</protein>
<dbReference type="SUPFAM" id="SSF53335">
    <property type="entry name" value="S-adenosyl-L-methionine-dependent methyltransferases"/>
    <property type="match status" value="1"/>
</dbReference>
<organism evidence="1 2">
    <name type="scientific">Ramlibacter rhizophilus</name>
    <dbReference type="NCBI Taxonomy" id="1781167"/>
    <lineage>
        <taxon>Bacteria</taxon>
        <taxon>Pseudomonadati</taxon>
        <taxon>Pseudomonadota</taxon>
        <taxon>Betaproteobacteria</taxon>
        <taxon>Burkholderiales</taxon>
        <taxon>Comamonadaceae</taxon>
        <taxon>Ramlibacter</taxon>
    </lineage>
</organism>
<dbReference type="Proteomes" id="UP000297564">
    <property type="component" value="Unassembled WGS sequence"/>
</dbReference>
<proteinExistence type="predicted"/>
<dbReference type="Gene3D" id="3.40.50.150">
    <property type="entry name" value="Vaccinia Virus protein VP39"/>
    <property type="match status" value="1"/>
</dbReference>
<evidence type="ECO:0000313" key="2">
    <source>
        <dbReference type="Proteomes" id="UP000297564"/>
    </source>
</evidence>
<dbReference type="AlphaFoldDB" id="A0A4Z0BXP9"/>
<evidence type="ECO:0000313" key="1">
    <source>
        <dbReference type="EMBL" id="TFZ03294.1"/>
    </source>
</evidence>
<keyword evidence="2" id="KW-1185">Reference proteome</keyword>
<dbReference type="EMBL" id="SMLL01000002">
    <property type="protein sequence ID" value="TFZ03294.1"/>
    <property type="molecule type" value="Genomic_DNA"/>
</dbReference>